<reference evidence="11" key="3">
    <citation type="submission" date="2015-02" db="EMBL/GenBank/DDBJ databases">
        <title>Genome analysis of three genomes within the thermophilic hydrogenogenic bacterial species Caldanaerobacter subterraneus.</title>
        <authorList>
            <person name="Sant'Anna F.H."/>
            <person name="Lebedinsky A."/>
            <person name="Sokolova T."/>
            <person name="Robb F.T."/>
            <person name="Gonzalez J.M."/>
        </authorList>
    </citation>
    <scope>NUCLEOTIDE SEQUENCE [LARGE SCALE GENOMIC DNA]</scope>
    <source>
        <strain evidence="11">DSM 12653</strain>
    </source>
</reference>
<dbReference type="GO" id="GO:0006352">
    <property type="term" value="P:DNA-templated transcription initiation"/>
    <property type="evidence" value="ECO:0007669"/>
    <property type="project" value="InterPro"/>
</dbReference>
<evidence type="ECO:0000256" key="8">
    <source>
        <dbReference type="ARBA" id="ARBA00023163"/>
    </source>
</evidence>
<reference evidence="10 11" key="2">
    <citation type="journal article" date="2015" name="BMC Genomics">
        <title>Analysis of three genomes within the thermophilic bacterial species Caldanaerobacter subterraneus with a focus on carbon monoxide dehydrogenase evolution and hydrolase diversity.</title>
        <authorList>
            <person name="Sant'Anna F.H."/>
            <person name="Lebedinsky A.V."/>
            <person name="Sokolova T.G."/>
            <person name="Robb F.T."/>
            <person name="Gonzalez J.M."/>
        </authorList>
    </citation>
    <scope>NUCLEOTIDE SEQUENCE [LARGE SCALE GENOMIC DNA]</scope>
    <source>
        <strain evidence="10 11">DSM 12653</strain>
    </source>
</reference>
<dbReference type="NCBIfam" id="TIGR02395">
    <property type="entry name" value="rpoN_sigma"/>
    <property type="match status" value="1"/>
</dbReference>
<dbReference type="PIRSF" id="PIRSF000774">
    <property type="entry name" value="RpoN"/>
    <property type="match status" value="1"/>
</dbReference>
<dbReference type="GO" id="GO:0001216">
    <property type="term" value="F:DNA-binding transcription activator activity"/>
    <property type="evidence" value="ECO:0007669"/>
    <property type="project" value="InterPro"/>
</dbReference>
<dbReference type="GO" id="GO:0016987">
    <property type="term" value="F:sigma factor activity"/>
    <property type="evidence" value="ECO:0007669"/>
    <property type="project" value="UniProtKB-KW"/>
</dbReference>
<dbReference type="PANTHER" id="PTHR32248:SF4">
    <property type="entry name" value="RNA POLYMERASE SIGMA-54 FACTOR"/>
    <property type="match status" value="1"/>
</dbReference>
<evidence type="ECO:0000256" key="5">
    <source>
        <dbReference type="ARBA" id="ARBA00023015"/>
    </source>
</evidence>
<dbReference type="EMBL" id="ABXP02000093">
    <property type="protein sequence ID" value="KKC29355.1"/>
    <property type="molecule type" value="Genomic_DNA"/>
</dbReference>
<dbReference type="AlphaFoldDB" id="A0A0F5PL74"/>
<dbReference type="NCBIfam" id="NF009118">
    <property type="entry name" value="PRK12469.1"/>
    <property type="match status" value="1"/>
</dbReference>
<keyword evidence="3" id="KW-0808">Transferase</keyword>
<name>A0A0F5PL74_9THEO</name>
<dbReference type="Pfam" id="PF04552">
    <property type="entry name" value="Sigma54_DBD"/>
    <property type="match status" value="1"/>
</dbReference>
<keyword evidence="7" id="KW-0238">DNA-binding</keyword>
<evidence type="ECO:0000256" key="7">
    <source>
        <dbReference type="ARBA" id="ARBA00023125"/>
    </source>
</evidence>
<dbReference type="InterPro" id="IPR001387">
    <property type="entry name" value="Cro/C1-type_HTH"/>
</dbReference>
<evidence type="ECO:0000259" key="9">
    <source>
        <dbReference type="PROSITE" id="PS50943"/>
    </source>
</evidence>
<evidence type="ECO:0000313" key="11">
    <source>
        <dbReference type="Proteomes" id="UP000010146"/>
    </source>
</evidence>
<keyword evidence="2" id="KW-0240">DNA-directed RNA polymerase</keyword>
<dbReference type="GO" id="GO:0016779">
    <property type="term" value="F:nucleotidyltransferase activity"/>
    <property type="evidence" value="ECO:0007669"/>
    <property type="project" value="UniProtKB-KW"/>
</dbReference>
<dbReference type="PROSITE" id="PS00718">
    <property type="entry name" value="SIGMA54_2"/>
    <property type="match status" value="1"/>
</dbReference>
<keyword evidence="6" id="KW-0731">Sigma factor</keyword>
<evidence type="ECO:0000256" key="2">
    <source>
        <dbReference type="ARBA" id="ARBA00022478"/>
    </source>
</evidence>
<accession>A0A0F5PL74</accession>
<evidence type="ECO:0000256" key="3">
    <source>
        <dbReference type="ARBA" id="ARBA00022679"/>
    </source>
</evidence>
<evidence type="ECO:0000313" key="10">
    <source>
        <dbReference type="EMBL" id="KKC29355.1"/>
    </source>
</evidence>
<dbReference type="GO" id="GO:0000428">
    <property type="term" value="C:DNA-directed RNA polymerase complex"/>
    <property type="evidence" value="ECO:0007669"/>
    <property type="project" value="UniProtKB-KW"/>
</dbReference>
<comment type="similarity">
    <text evidence="1">Belongs to the sigma-54 factor family.</text>
</comment>
<proteinExistence type="inferred from homology"/>
<dbReference type="PROSITE" id="PS50044">
    <property type="entry name" value="SIGMA54_3"/>
    <property type="match status" value="1"/>
</dbReference>
<evidence type="ECO:0000256" key="4">
    <source>
        <dbReference type="ARBA" id="ARBA00022695"/>
    </source>
</evidence>
<dbReference type="Proteomes" id="UP000010146">
    <property type="component" value="Unassembled WGS sequence"/>
</dbReference>
<dbReference type="Pfam" id="PF04963">
    <property type="entry name" value="Sigma54_CBD"/>
    <property type="match status" value="1"/>
</dbReference>
<keyword evidence="5" id="KW-0805">Transcription regulation</keyword>
<reference evidence="10 11" key="1">
    <citation type="submission" date="2008-07" db="EMBL/GenBank/DDBJ databases">
        <authorList>
            <person name="Gonzalez J."/>
            <person name="Sokolova T."/>
            <person name="Ferriera S."/>
            <person name="Johnson J."/>
            <person name="Kravitz S."/>
            <person name="Beeson K."/>
            <person name="Sutton G."/>
            <person name="Rogers Y.-H."/>
            <person name="Friedman R."/>
            <person name="Frazier M."/>
            <person name="Venter J.C."/>
        </authorList>
    </citation>
    <scope>NUCLEOTIDE SEQUENCE [LARGE SCALE GENOMIC DNA]</scope>
    <source>
        <strain evidence="10 11">DSM 12653</strain>
    </source>
</reference>
<sequence>MGMRMEFDLKLQQTQKLIMTPELKQAIEILQLNALELNELIQQELENNPLLEREEVEEDIYVVDVKELAKSIREMEERMYYGDSDDEEMDEFNYENFVSAKPALSDHLLFQLHITPVPTRIRKICEYIIFSLTPSGYLKEDVREIAQMLECTEEEVLEALAVVQSFDPPGVGARNLQECLKLQLLAQGNYKGIIKDLVENHLEDIAEGRYSYLAKLYNVSAKEVQKAVDAIKKLNPKPGSVFAPEAEGYIVPDVEVIKRDGEYLVLVNDSNIPRLRINSYYYSILESSDEEAKKYITSKLQSAMWLIKSIESRKETLYKVVKTIVDLQKEFLDKGINYLKPLTQKQVADILGIHESTVSRAINGKYVQTPRGTFELKFFFQSGLSSKNGKEFSAETVKNLIKKLIEEEDPANPLSDQKIAEILREKNINISRRTVAKYREECNIPSTLKRKRY</sequence>
<keyword evidence="4" id="KW-0548">Nucleotidyltransferase</keyword>
<evidence type="ECO:0000256" key="1">
    <source>
        <dbReference type="ARBA" id="ARBA00008798"/>
    </source>
</evidence>
<dbReference type="InterPro" id="IPR000394">
    <property type="entry name" value="RNA_pol_sigma_54"/>
</dbReference>
<comment type="caution">
    <text evidence="10">The sequence shown here is derived from an EMBL/GenBank/DDBJ whole genome shotgun (WGS) entry which is preliminary data.</text>
</comment>
<dbReference type="GO" id="GO:0003677">
    <property type="term" value="F:DNA binding"/>
    <property type="evidence" value="ECO:0007669"/>
    <property type="project" value="UniProtKB-KW"/>
</dbReference>
<dbReference type="PROSITE" id="PS50943">
    <property type="entry name" value="HTH_CROC1"/>
    <property type="match status" value="1"/>
</dbReference>
<dbReference type="InterPro" id="IPR007634">
    <property type="entry name" value="RNA_pol_sigma_54_DNA-bd"/>
</dbReference>
<dbReference type="PANTHER" id="PTHR32248">
    <property type="entry name" value="RNA POLYMERASE SIGMA-54 FACTOR"/>
    <property type="match status" value="1"/>
</dbReference>
<keyword evidence="8" id="KW-0804">Transcription</keyword>
<protein>
    <submittedName>
        <fullName evidence="10">Sigma54-like protein</fullName>
    </submittedName>
</protein>
<dbReference type="PRINTS" id="PR00045">
    <property type="entry name" value="SIGMA54FCT"/>
</dbReference>
<organism evidence="10 11">
    <name type="scientific">Caldanaerobacter subterraneus subsp. pacificus DSM 12653</name>
    <dbReference type="NCBI Taxonomy" id="391606"/>
    <lineage>
        <taxon>Bacteria</taxon>
        <taxon>Bacillati</taxon>
        <taxon>Bacillota</taxon>
        <taxon>Clostridia</taxon>
        <taxon>Thermoanaerobacterales</taxon>
        <taxon>Thermoanaerobacteraceae</taxon>
        <taxon>Caldanaerobacter</taxon>
    </lineage>
</organism>
<feature type="domain" description="HTH cro/C1-type" evidence="9">
    <location>
        <begin position="342"/>
        <end position="366"/>
    </location>
</feature>
<dbReference type="Gene3D" id="1.10.10.1330">
    <property type="entry name" value="RNA polymerase sigma-54 factor, core-binding domain"/>
    <property type="match status" value="1"/>
</dbReference>
<dbReference type="Pfam" id="PF00309">
    <property type="entry name" value="Sigma54_AID"/>
    <property type="match status" value="1"/>
</dbReference>
<dbReference type="InterPro" id="IPR007046">
    <property type="entry name" value="RNA_pol_sigma_54_core-bd"/>
</dbReference>
<gene>
    <name evidence="10" type="ORF">CDSM653_01631</name>
</gene>
<dbReference type="InterPro" id="IPR038709">
    <property type="entry name" value="RpoN_core-bd_sf"/>
</dbReference>
<evidence type="ECO:0000256" key="6">
    <source>
        <dbReference type="ARBA" id="ARBA00023082"/>
    </source>
</evidence>
<dbReference type="Gene3D" id="1.10.10.60">
    <property type="entry name" value="Homeodomain-like"/>
    <property type="match status" value="1"/>
</dbReference>